<protein>
    <submittedName>
        <fullName evidence="3">ORF-X</fullName>
    </submittedName>
</protein>
<feature type="region of interest" description="Disordered" evidence="2">
    <location>
        <begin position="107"/>
        <end position="205"/>
    </location>
</feature>
<feature type="compositionally biased region" description="Gly residues" evidence="2">
    <location>
        <begin position="196"/>
        <end position="205"/>
    </location>
</feature>
<evidence type="ECO:0000313" key="3">
    <source>
        <dbReference type="EMBL" id="AIY22132.1"/>
    </source>
</evidence>
<feature type="coiled-coil region" evidence="1">
    <location>
        <begin position="72"/>
        <end position="106"/>
    </location>
</feature>
<organism evidence="3 4">
    <name type="scientific">Finch polyomavirus</name>
    <dbReference type="NCBI Taxonomy" id="349564"/>
    <lineage>
        <taxon>Viruses</taxon>
        <taxon>Monodnaviria</taxon>
        <taxon>Shotokuvirae</taxon>
        <taxon>Cossaviricota</taxon>
        <taxon>Papovaviricetes</taxon>
        <taxon>Sepolyvirales</taxon>
        <taxon>Polyomaviridae</taxon>
        <taxon>Gammapolyomavirus</taxon>
        <taxon>Gammapolyomavirus pypyrrhula</taxon>
    </lineage>
</organism>
<dbReference type="Proteomes" id="UP000126417">
    <property type="component" value="Genome"/>
</dbReference>
<keyword evidence="1" id="KW-0175">Coiled coil</keyword>
<dbReference type="EMBL" id="KC660158">
    <property type="protein sequence ID" value="AIY22132.1"/>
    <property type="molecule type" value="Genomic_DNA"/>
</dbReference>
<feature type="compositionally biased region" description="Pro residues" evidence="2">
    <location>
        <begin position="138"/>
        <end position="149"/>
    </location>
</feature>
<feature type="region of interest" description="Disordered" evidence="2">
    <location>
        <begin position="1"/>
        <end position="43"/>
    </location>
</feature>
<evidence type="ECO:0000256" key="2">
    <source>
        <dbReference type="SAM" id="MobiDB-lite"/>
    </source>
</evidence>
<evidence type="ECO:0000256" key="1">
    <source>
        <dbReference type="SAM" id="Coils"/>
    </source>
</evidence>
<reference evidence="3 4" key="1">
    <citation type="submission" date="2014-11" db="EMBL/GenBank/DDBJ databases">
        <title>Polyomavirus infection in nestling Gouldian finches (Erythrura [Chloebia] gouldiae).</title>
        <authorList>
            <person name="Circella E."/>
            <person name="Pugliese N."/>
            <person name="Caroli A."/>
            <person name="Legretto M."/>
            <person name="Bozzo G."/>
            <person name="Camarda A."/>
        </authorList>
    </citation>
    <scope>NUCLEOTIDE SEQUENCE [LARGE SCALE GENOMIC DNA]</scope>
    <source>
        <strain evidence="3">1-2012</strain>
    </source>
</reference>
<sequence>MSAPMDSPMSGPGEGPSGPPTQAIPPVTRDGRASSSDDSDCEPQCINQFYLSFKGARSIPSKKLKLADPNKVNELGHRLDALETTLRNQQRAIQDLQAAVQRLTLQSQAGARGEGRTPTGSEAAPGTAVPVATNTAPSPAPPPPSPVPPSGNGTGAPLGSFPFAGQPALTPDPTDTNPPGLLPDTPSTGSSRGPPAGSGTGTETA</sequence>
<feature type="compositionally biased region" description="Low complexity" evidence="2">
    <location>
        <begin position="123"/>
        <end position="137"/>
    </location>
</feature>
<feature type="compositionally biased region" description="Low complexity" evidence="2">
    <location>
        <begin position="1"/>
        <end position="11"/>
    </location>
</feature>
<proteinExistence type="predicted"/>
<evidence type="ECO:0000313" key="4">
    <source>
        <dbReference type="Proteomes" id="UP000126417"/>
    </source>
</evidence>
<accession>A0A0A1DX87</accession>
<name>A0A0A1DX87_9POLY</name>